<organism evidence="2 3">
    <name type="scientific">Tetracentron sinense</name>
    <name type="common">Spur-leaf</name>
    <dbReference type="NCBI Taxonomy" id="13715"/>
    <lineage>
        <taxon>Eukaryota</taxon>
        <taxon>Viridiplantae</taxon>
        <taxon>Streptophyta</taxon>
        <taxon>Embryophyta</taxon>
        <taxon>Tracheophyta</taxon>
        <taxon>Spermatophyta</taxon>
        <taxon>Magnoliopsida</taxon>
        <taxon>Trochodendrales</taxon>
        <taxon>Trochodendraceae</taxon>
        <taxon>Tetracentron</taxon>
    </lineage>
</organism>
<keyword evidence="3" id="KW-1185">Reference proteome</keyword>
<dbReference type="AlphaFoldDB" id="A0A834ZQG0"/>
<dbReference type="EMBL" id="JABCRI010000003">
    <property type="protein sequence ID" value="KAF8409418.1"/>
    <property type="molecule type" value="Genomic_DNA"/>
</dbReference>
<dbReference type="Proteomes" id="UP000655225">
    <property type="component" value="Unassembled WGS sequence"/>
</dbReference>
<dbReference type="PROSITE" id="PS50948">
    <property type="entry name" value="PAN"/>
    <property type="match status" value="1"/>
</dbReference>
<protein>
    <recommendedName>
        <fullName evidence="1">Apple domain-containing protein</fullName>
    </recommendedName>
</protein>
<dbReference type="InterPro" id="IPR054722">
    <property type="entry name" value="PolX-like_BBD"/>
</dbReference>
<dbReference type="CDD" id="cd01098">
    <property type="entry name" value="PAN_AP_plant"/>
    <property type="match status" value="1"/>
</dbReference>
<dbReference type="OrthoDB" id="1845088at2759"/>
<accession>A0A834ZQG0</accession>
<gene>
    <name evidence="2" type="ORF">HHK36_005494</name>
</gene>
<dbReference type="OMA" id="SHESWLI"/>
<dbReference type="Pfam" id="PF22936">
    <property type="entry name" value="Pol_BBD"/>
    <property type="match status" value="1"/>
</dbReference>
<dbReference type="SMART" id="SM00473">
    <property type="entry name" value="PAN_AP"/>
    <property type="match status" value="1"/>
</dbReference>
<dbReference type="Pfam" id="PF08276">
    <property type="entry name" value="PAN_2"/>
    <property type="match status" value="1"/>
</dbReference>
<dbReference type="PANTHER" id="PTHR47481">
    <property type="match status" value="1"/>
</dbReference>
<sequence length="363" mass="41158">MKLPANSRPFAGKSMTLKECEAVCRKNCSCTAYANSDITGGGTGCMIWTGELMDLREYTQNGQDLYVRVVASELDTSKDVWTTLNYAFSHSQEREFHLEQKLQHLRKGTSHLPDYLREFKTICDDLAAIGKPIDDRRKVFWLLNGLGHEYKSFVTTMLKPPTPSYKEILPLLQSHEAWTTIHDSENMTQSVAFMGQCNNNRRNSFNKKHKFNQAYTPDDIPKALAAIQIGDSQDDAWFLDTGASAHMISDPGKLIDFHAYYGNDTFMIGDGYTLKITHTGDAILDTKSGNFKLRNVLLAPELKKKLFSVSQFTSDYPCVFEFVDGDFVVKDRNTRNIVMEGTRKGDLYALNALKLQAFFSNWN</sequence>
<proteinExistence type="predicted"/>
<dbReference type="InterPro" id="IPR003609">
    <property type="entry name" value="Pan_app"/>
</dbReference>
<dbReference type="PANTHER" id="PTHR47481:SF10">
    <property type="entry name" value="COPIA-LIKE POLYPROTEIN_RETROTRANSPOSON"/>
    <property type="match status" value="1"/>
</dbReference>
<reference evidence="2 3" key="1">
    <citation type="submission" date="2020-04" db="EMBL/GenBank/DDBJ databases">
        <title>Plant Genome Project.</title>
        <authorList>
            <person name="Zhang R.-G."/>
        </authorList>
    </citation>
    <scope>NUCLEOTIDE SEQUENCE [LARGE SCALE GENOMIC DNA]</scope>
    <source>
        <strain evidence="2">YNK0</strain>
        <tissue evidence="2">Leaf</tissue>
    </source>
</reference>
<feature type="domain" description="Apple" evidence="1">
    <location>
        <begin position="1"/>
        <end position="70"/>
    </location>
</feature>
<evidence type="ECO:0000313" key="2">
    <source>
        <dbReference type="EMBL" id="KAF8409418.1"/>
    </source>
</evidence>
<comment type="caution">
    <text evidence="2">The sequence shown here is derived from an EMBL/GenBank/DDBJ whole genome shotgun (WGS) entry which is preliminary data.</text>
</comment>
<name>A0A834ZQG0_TETSI</name>
<dbReference type="Pfam" id="PF14223">
    <property type="entry name" value="Retrotran_gag_2"/>
    <property type="match status" value="1"/>
</dbReference>
<evidence type="ECO:0000259" key="1">
    <source>
        <dbReference type="PROSITE" id="PS50948"/>
    </source>
</evidence>
<evidence type="ECO:0000313" key="3">
    <source>
        <dbReference type="Proteomes" id="UP000655225"/>
    </source>
</evidence>